<organism evidence="4">
    <name type="scientific">Schistosoma haematobium</name>
    <name type="common">Blood fluke</name>
    <dbReference type="NCBI Taxonomy" id="6185"/>
    <lineage>
        <taxon>Eukaryota</taxon>
        <taxon>Metazoa</taxon>
        <taxon>Spiralia</taxon>
        <taxon>Lophotrochozoa</taxon>
        <taxon>Platyhelminthes</taxon>
        <taxon>Trematoda</taxon>
        <taxon>Digenea</taxon>
        <taxon>Strigeidida</taxon>
        <taxon>Schistosomatoidea</taxon>
        <taxon>Schistosomatidae</taxon>
        <taxon>Schistosoma</taxon>
    </lineage>
</organism>
<dbReference type="Pfam" id="PF25526">
    <property type="entry name" value="LIP-1"/>
    <property type="match status" value="1"/>
</dbReference>
<keyword evidence="1" id="KW-0677">Repeat</keyword>
<dbReference type="PANTHER" id="PTHR12587:SF20">
    <property type="entry name" value="LIPRIN-ALPHA, ISOFORM E"/>
    <property type="match status" value="1"/>
</dbReference>
<protein>
    <submittedName>
        <fullName evidence="4">Liprin-alpha-2</fullName>
    </submittedName>
</protein>
<dbReference type="EMBL" id="KL251210">
    <property type="protein sequence ID" value="KGB39467.1"/>
    <property type="molecule type" value="Genomic_DNA"/>
</dbReference>
<evidence type="ECO:0000256" key="2">
    <source>
        <dbReference type="SAM" id="Coils"/>
    </source>
</evidence>
<dbReference type="InterPro" id="IPR057892">
    <property type="entry name" value="LIP-1_CC2"/>
</dbReference>
<gene>
    <name evidence="4" type="ORF">MS3_07902</name>
</gene>
<dbReference type="AlphaFoldDB" id="A0A094ZYJ7"/>
<evidence type="ECO:0000313" key="4">
    <source>
        <dbReference type="EMBL" id="KGB39467.1"/>
    </source>
</evidence>
<accession>A0A094ZYJ7</accession>
<dbReference type="GO" id="GO:0050808">
    <property type="term" value="P:synapse organization"/>
    <property type="evidence" value="ECO:0007669"/>
    <property type="project" value="TreeGrafter"/>
</dbReference>
<proteinExistence type="predicted"/>
<sequence>MICDVMPTINEDIGSQGDRDSLVSADGTNVEDMLLSMLDERDRLMEGLRESQEQVNETRTRLNEVERERDKLHAQLSAKMPQDVVEMSKKLTEVEEQLIERCDEIDDLKAERNNMKILLEHLENLVARHERSLRMTVVKRHTSTAMSTSTNSLIPGGTMADGETVCSEMDILNSSSNYSMNTTTGSTSPSMTGLGSEVEVLKALKSLFEHHKVLDEKVHNRLRVSQNKVTDLENELFELKRSKINNSSTENTFNNNNIHRTVISSETQVDKDFIKDDDTDIQNNLDQIQKLSLEETVSFPQGSVGISKSSEFLSSSSVLNAPLSNLFCGSASAAALEAANRIKELQENLEQRHMAHQEYDHYFKASCLIERLTRELRESEQRRTDQESLATSLEQRYLVTQRELNAAQDMTDKLRAELAFKSTQLKQITITCKIIFRLFHEQKGKRMLNKKKKFEHYKLN</sequence>
<evidence type="ECO:0000259" key="3">
    <source>
        <dbReference type="Pfam" id="PF25526"/>
    </source>
</evidence>
<feature type="coiled-coil region" evidence="2">
    <location>
        <begin position="362"/>
        <end position="396"/>
    </location>
</feature>
<reference evidence="4" key="1">
    <citation type="journal article" date="2012" name="Nat. Genet.">
        <title>Whole-genome sequence of Schistosoma haematobium.</title>
        <authorList>
            <person name="Young N.D."/>
            <person name="Jex A.R."/>
            <person name="Li B."/>
            <person name="Liu S."/>
            <person name="Yang L."/>
            <person name="Xiong Z."/>
            <person name="Li Y."/>
            <person name="Cantacessi C."/>
            <person name="Hall R.S."/>
            <person name="Xu X."/>
            <person name="Chen F."/>
            <person name="Wu X."/>
            <person name="Zerlotini A."/>
            <person name="Oliveira G."/>
            <person name="Hofmann A."/>
            <person name="Zhang G."/>
            <person name="Fang X."/>
            <person name="Kang Y."/>
            <person name="Campbell B.E."/>
            <person name="Loukas A."/>
            <person name="Ranganathan S."/>
            <person name="Rollinson D."/>
            <person name="Rinaldi G."/>
            <person name="Brindley P.J."/>
            <person name="Yang H."/>
            <person name="Wang J."/>
            <person name="Wang J."/>
            <person name="Gasser R.B."/>
        </authorList>
    </citation>
    <scope>NUCLEOTIDE SEQUENCE [LARGE SCALE GENOMIC DNA]</scope>
</reference>
<dbReference type="PANTHER" id="PTHR12587">
    <property type="entry name" value="LAR INTERACTING PROTEIN LIP -RELATED PROTEIN"/>
    <property type="match status" value="1"/>
</dbReference>
<dbReference type="STRING" id="6185.A0A094ZYJ7"/>
<evidence type="ECO:0000256" key="1">
    <source>
        <dbReference type="ARBA" id="ARBA00022737"/>
    </source>
</evidence>
<feature type="coiled-coil region" evidence="2">
    <location>
        <begin position="41"/>
        <end position="132"/>
    </location>
</feature>
<keyword evidence="2" id="KW-0175">Coiled coil</keyword>
<dbReference type="InterPro" id="IPR029515">
    <property type="entry name" value="Liprin"/>
</dbReference>
<dbReference type="GO" id="GO:0048786">
    <property type="term" value="C:presynaptic active zone"/>
    <property type="evidence" value="ECO:0007669"/>
    <property type="project" value="TreeGrafter"/>
</dbReference>
<name>A0A094ZYJ7_SCHHA</name>
<feature type="domain" description="Liprin-alpha CC2" evidence="3">
    <location>
        <begin position="336"/>
        <end position="428"/>
    </location>
</feature>